<sequence>MSLAGKLMSEIEINVAAEKYYKVFKDQPFNVPNISPKLVQQVELDEGDWDNRGHGSVKTWKYTVDGKPEVFKEQAEFDDEKFTIIMNGLQGDVFEHYKTFKIIYQAVPKGLEHSLAVLSVEYEKLDDEIPYPYKYLNAMASVTKDIESYLKK</sequence>
<accession>A0A6J1FW44</accession>
<dbReference type="PANTHER" id="PTHR31338">
    <property type="entry name" value="POLYKETIDE CYCLASE/DEHYDRASE AND LIPID TRANSPORT SUPERFAMILY PROTEIN"/>
    <property type="match status" value="1"/>
</dbReference>
<dbReference type="SUPFAM" id="SSF55961">
    <property type="entry name" value="Bet v1-like"/>
    <property type="match status" value="1"/>
</dbReference>
<organism evidence="3 4">
    <name type="scientific">Cucurbita moschata</name>
    <name type="common">Winter crookneck squash</name>
    <name type="synonym">Cucurbita pepo var. moschata</name>
    <dbReference type="NCBI Taxonomy" id="3662"/>
    <lineage>
        <taxon>Eukaryota</taxon>
        <taxon>Viridiplantae</taxon>
        <taxon>Streptophyta</taxon>
        <taxon>Embryophyta</taxon>
        <taxon>Tracheophyta</taxon>
        <taxon>Spermatophyta</taxon>
        <taxon>Magnoliopsida</taxon>
        <taxon>eudicotyledons</taxon>
        <taxon>Gunneridae</taxon>
        <taxon>Pentapetalae</taxon>
        <taxon>rosids</taxon>
        <taxon>fabids</taxon>
        <taxon>Cucurbitales</taxon>
        <taxon>Cucurbitaceae</taxon>
        <taxon>Cucurbiteae</taxon>
        <taxon>Cucurbita</taxon>
    </lineage>
</organism>
<dbReference type="Gene3D" id="3.30.530.20">
    <property type="match status" value="1"/>
</dbReference>
<dbReference type="GO" id="GO:0006952">
    <property type="term" value="P:defense response"/>
    <property type="evidence" value="ECO:0007669"/>
    <property type="project" value="InterPro"/>
</dbReference>
<dbReference type="InterPro" id="IPR023393">
    <property type="entry name" value="START-like_dom_sf"/>
</dbReference>
<evidence type="ECO:0000259" key="2">
    <source>
        <dbReference type="SMART" id="SM01037"/>
    </source>
</evidence>
<dbReference type="Pfam" id="PF00407">
    <property type="entry name" value="Bet_v_1"/>
    <property type="match status" value="1"/>
</dbReference>
<evidence type="ECO:0000313" key="4">
    <source>
        <dbReference type="RefSeq" id="XP_022942345.1"/>
    </source>
</evidence>
<feature type="domain" description="Bet v I/Major latex protein" evidence="2">
    <location>
        <begin position="2"/>
        <end position="152"/>
    </location>
</feature>
<name>A0A6J1FW44_CUCMO</name>
<gene>
    <name evidence="4" type="primary">LOC111447416</name>
</gene>
<comment type="similarity">
    <text evidence="1">Belongs to the MLP family.</text>
</comment>
<dbReference type="InterPro" id="IPR052006">
    <property type="entry name" value="MLP-like"/>
</dbReference>
<dbReference type="PANTHER" id="PTHR31338:SF20">
    <property type="entry name" value="BET V I_MAJOR LATEX PROTEIN DOMAIN-CONTAINING PROTEIN"/>
    <property type="match status" value="1"/>
</dbReference>
<protein>
    <submittedName>
        <fullName evidence="4">MLP-like protein 328</fullName>
    </submittedName>
</protein>
<evidence type="ECO:0000313" key="3">
    <source>
        <dbReference type="Proteomes" id="UP000504609"/>
    </source>
</evidence>
<proteinExistence type="inferred from homology"/>
<dbReference type="Proteomes" id="UP000504609">
    <property type="component" value="Unplaced"/>
</dbReference>
<dbReference type="SMART" id="SM01037">
    <property type="entry name" value="Bet_v_1"/>
    <property type="match status" value="1"/>
</dbReference>
<reference evidence="4" key="1">
    <citation type="submission" date="2025-08" db="UniProtKB">
        <authorList>
            <consortium name="RefSeq"/>
        </authorList>
    </citation>
    <scope>IDENTIFICATION</scope>
    <source>
        <tissue evidence="4">Young leaves</tissue>
    </source>
</reference>
<dbReference type="CDD" id="cd07816">
    <property type="entry name" value="Bet_v1-like"/>
    <property type="match status" value="1"/>
</dbReference>
<dbReference type="GeneID" id="111447416"/>
<dbReference type="InterPro" id="IPR000916">
    <property type="entry name" value="Bet_v_I/MLP"/>
</dbReference>
<dbReference type="AlphaFoldDB" id="A0A6J1FW44"/>
<evidence type="ECO:0000256" key="1">
    <source>
        <dbReference type="ARBA" id="ARBA00038242"/>
    </source>
</evidence>
<dbReference type="RefSeq" id="XP_022942345.1">
    <property type="nucleotide sequence ID" value="XM_023086577.1"/>
</dbReference>
<dbReference type="KEGG" id="cmos:111447416"/>
<keyword evidence="3" id="KW-1185">Reference proteome</keyword>